<feature type="region of interest" description="Disordered" evidence="7">
    <location>
        <begin position="704"/>
        <end position="737"/>
    </location>
</feature>
<evidence type="ECO:0000256" key="3">
    <source>
        <dbReference type="ARBA" id="ARBA00022741"/>
    </source>
</evidence>
<keyword evidence="12" id="KW-1185">Reference proteome</keyword>
<dbReference type="PANTHER" id="PTHR24221">
    <property type="entry name" value="ATP-BINDING CASSETTE SUB-FAMILY B"/>
    <property type="match status" value="1"/>
</dbReference>
<feature type="compositionally biased region" description="Low complexity" evidence="7">
    <location>
        <begin position="722"/>
        <end position="737"/>
    </location>
</feature>
<dbReference type="AlphaFoldDB" id="A0A1H0MD90"/>
<dbReference type="GO" id="GO:0016887">
    <property type="term" value="F:ATP hydrolysis activity"/>
    <property type="evidence" value="ECO:0007669"/>
    <property type="project" value="InterPro"/>
</dbReference>
<evidence type="ECO:0000256" key="2">
    <source>
        <dbReference type="ARBA" id="ARBA00022692"/>
    </source>
</evidence>
<dbReference type="EMBL" id="FNIE01000012">
    <property type="protein sequence ID" value="SDO78275.1"/>
    <property type="molecule type" value="Genomic_DNA"/>
</dbReference>
<proteinExistence type="predicted"/>
<feature type="transmembrane region" description="Helical" evidence="8">
    <location>
        <begin position="299"/>
        <end position="316"/>
    </location>
</feature>
<evidence type="ECO:0000313" key="12">
    <source>
        <dbReference type="Proteomes" id="UP000199341"/>
    </source>
</evidence>
<dbReference type="GO" id="GO:0140359">
    <property type="term" value="F:ABC-type transporter activity"/>
    <property type="evidence" value="ECO:0007669"/>
    <property type="project" value="InterPro"/>
</dbReference>
<accession>A0A1H0MD90</accession>
<reference evidence="11 12" key="1">
    <citation type="submission" date="2016-10" db="EMBL/GenBank/DDBJ databases">
        <authorList>
            <person name="de Groot N.N."/>
        </authorList>
    </citation>
    <scope>NUCLEOTIDE SEQUENCE [LARGE SCALE GENOMIC DNA]</scope>
    <source>
        <strain evidence="11 12">CGMCC 4.2022</strain>
    </source>
</reference>
<dbReference type="PROSITE" id="PS00211">
    <property type="entry name" value="ABC_TRANSPORTER_1"/>
    <property type="match status" value="1"/>
</dbReference>
<feature type="domain" description="ABC transporter" evidence="9">
    <location>
        <begin position="467"/>
        <end position="699"/>
    </location>
</feature>
<feature type="transmembrane region" description="Helical" evidence="8">
    <location>
        <begin position="194"/>
        <end position="215"/>
    </location>
</feature>
<dbReference type="Gene3D" id="3.40.50.300">
    <property type="entry name" value="P-loop containing nucleotide triphosphate hydrolases"/>
    <property type="match status" value="1"/>
</dbReference>
<evidence type="ECO:0000256" key="1">
    <source>
        <dbReference type="ARBA" id="ARBA00004651"/>
    </source>
</evidence>
<dbReference type="PANTHER" id="PTHR24221:SF654">
    <property type="entry name" value="ATP-BINDING CASSETTE SUB-FAMILY B MEMBER 6"/>
    <property type="match status" value="1"/>
</dbReference>
<dbReference type="InterPro" id="IPR017871">
    <property type="entry name" value="ABC_transporter-like_CS"/>
</dbReference>
<name>A0A1H0MD90_9ACTN</name>
<keyword evidence="6 8" id="KW-0472">Membrane</keyword>
<evidence type="ECO:0000259" key="10">
    <source>
        <dbReference type="PROSITE" id="PS50929"/>
    </source>
</evidence>
<dbReference type="GO" id="GO:0005524">
    <property type="term" value="F:ATP binding"/>
    <property type="evidence" value="ECO:0007669"/>
    <property type="project" value="UniProtKB-KW"/>
</dbReference>
<evidence type="ECO:0000256" key="6">
    <source>
        <dbReference type="ARBA" id="ARBA00023136"/>
    </source>
</evidence>
<dbReference type="Proteomes" id="UP000199341">
    <property type="component" value="Unassembled WGS sequence"/>
</dbReference>
<dbReference type="SUPFAM" id="SSF90123">
    <property type="entry name" value="ABC transporter transmembrane region"/>
    <property type="match status" value="1"/>
</dbReference>
<dbReference type="OrthoDB" id="9770415at2"/>
<dbReference type="GO" id="GO:0034040">
    <property type="term" value="F:ATPase-coupled lipid transmembrane transporter activity"/>
    <property type="evidence" value="ECO:0007669"/>
    <property type="project" value="TreeGrafter"/>
</dbReference>
<dbReference type="STRING" id="310781.SAMN05216259_112161"/>
<dbReference type="InterPro" id="IPR039421">
    <property type="entry name" value="Type_1_exporter"/>
</dbReference>
<dbReference type="Gene3D" id="1.20.1560.10">
    <property type="entry name" value="ABC transporter type 1, transmembrane domain"/>
    <property type="match status" value="1"/>
</dbReference>
<evidence type="ECO:0000313" key="11">
    <source>
        <dbReference type="EMBL" id="SDO78275.1"/>
    </source>
</evidence>
<dbReference type="InterPro" id="IPR036640">
    <property type="entry name" value="ABC1_TM_sf"/>
</dbReference>
<organism evidence="11 12">
    <name type="scientific">Actinacidiphila guanduensis</name>
    <dbReference type="NCBI Taxonomy" id="310781"/>
    <lineage>
        <taxon>Bacteria</taxon>
        <taxon>Bacillati</taxon>
        <taxon>Actinomycetota</taxon>
        <taxon>Actinomycetes</taxon>
        <taxon>Kitasatosporales</taxon>
        <taxon>Streptomycetaceae</taxon>
        <taxon>Actinacidiphila</taxon>
    </lineage>
</organism>
<gene>
    <name evidence="11" type="ORF">SAMN05216259_112161</name>
</gene>
<keyword evidence="5 8" id="KW-1133">Transmembrane helix</keyword>
<feature type="transmembrane region" description="Helical" evidence="8">
    <location>
        <begin position="268"/>
        <end position="293"/>
    </location>
</feature>
<keyword evidence="2 8" id="KW-0812">Transmembrane</keyword>
<comment type="subcellular location">
    <subcellularLocation>
        <location evidence="1">Cell membrane</location>
        <topology evidence="1">Multi-pass membrane protein</topology>
    </subcellularLocation>
</comment>
<protein>
    <submittedName>
        <fullName evidence="11">ABC-type bacteriocin/lantibiotic exporter, contains an N-terminal double-glycine peptidase domain</fullName>
    </submittedName>
</protein>
<dbReference type="PROSITE" id="PS50929">
    <property type="entry name" value="ABC_TM1F"/>
    <property type="match status" value="1"/>
</dbReference>
<dbReference type="GO" id="GO:0005886">
    <property type="term" value="C:plasma membrane"/>
    <property type="evidence" value="ECO:0007669"/>
    <property type="project" value="UniProtKB-SubCell"/>
</dbReference>
<evidence type="ECO:0000256" key="5">
    <source>
        <dbReference type="ARBA" id="ARBA00022989"/>
    </source>
</evidence>
<feature type="transmembrane region" description="Helical" evidence="8">
    <location>
        <begin position="161"/>
        <end position="188"/>
    </location>
</feature>
<evidence type="ECO:0000256" key="7">
    <source>
        <dbReference type="SAM" id="MobiDB-lite"/>
    </source>
</evidence>
<evidence type="ECO:0000256" key="8">
    <source>
        <dbReference type="SAM" id="Phobius"/>
    </source>
</evidence>
<dbReference type="SMART" id="SM00382">
    <property type="entry name" value="AAA"/>
    <property type="match status" value="1"/>
</dbReference>
<feature type="domain" description="ABC transmembrane type-1" evidence="10">
    <location>
        <begin position="165"/>
        <end position="438"/>
    </location>
</feature>
<dbReference type="PROSITE" id="PS50893">
    <property type="entry name" value="ABC_TRANSPORTER_2"/>
    <property type="match status" value="1"/>
</dbReference>
<dbReference type="InterPro" id="IPR027417">
    <property type="entry name" value="P-loop_NTPase"/>
</dbReference>
<dbReference type="RefSeq" id="WP_093786962.1">
    <property type="nucleotide sequence ID" value="NZ_FNIE01000012.1"/>
</dbReference>
<evidence type="ECO:0000259" key="9">
    <source>
        <dbReference type="PROSITE" id="PS50893"/>
    </source>
</evidence>
<keyword evidence="4" id="KW-0067">ATP-binding</keyword>
<sequence>MNTDTAGLFAPLDLFTAAGAVAASSAAPLDDCCRLLAAHLGVSPAPPSTSTGQPGAAADAAAQRLEQYGLRGRPVRLGADRRRDGLHPLLGFWKDGAPVALLPGGRRGYRLVDPEFGEFSDWDDATAADLAPWAFEVTVPLPTGRLRDVLGHARRRGDLRYLTTAGIAAALLGGLLPTTGSLALTAVLGHRSGAIRELAVLSGFGLVVYAGLVLLRNLAVARVESYAEAVLGPAILDRLLRARAWRLGEYSAGDLVVRLAGVDTIRRMLGTVTLSAALNLVFGVTSLVVLAVLEPLASIPAIGAVLLAVLLVTRFGRRQLHHDRQVFDAYGRASGTLLEIIRGLDKIRVAGREEHAFRRWLAVFAEQKRADLRAAGWQSATAGLLGTLPAVLYALLLEGPHLLGGGLGPGRLLAVNIALSQFVMAVAQAGTLGTAAYGAVPVIDRILEVVRLEQEPSGAVPDPPGTVSLHGVTVRAPDGAELLHEVNLTAGAGELVGVVGPSGAGKSTLVRAMLGLAPCAQGEVRFDGRELEGLDAVAVRRSLAAVLQDASTAGGDIRATVAGGRPAVDDAEIWRALAIVGLAQEVRAMPMGLFTPVGTGSRMVSGGQRQRMLMARALAGHPRLLVLDEATSGLDGPTEKALLDRVAATGVTRVVVTHRVETLRAADRIVVLDAGRVVATGDFATLQAGCSVFATLVHAAGPAAEPAPQPLADGPGSGAHRPASVPVPVATPPGGTA</sequence>
<dbReference type="InterPro" id="IPR011527">
    <property type="entry name" value="ABC1_TM_dom"/>
</dbReference>
<keyword evidence="3" id="KW-0547">Nucleotide-binding</keyword>
<dbReference type="InterPro" id="IPR003593">
    <property type="entry name" value="AAA+_ATPase"/>
</dbReference>
<dbReference type="Pfam" id="PF00005">
    <property type="entry name" value="ABC_tran"/>
    <property type="match status" value="1"/>
</dbReference>
<evidence type="ECO:0000256" key="4">
    <source>
        <dbReference type="ARBA" id="ARBA00022840"/>
    </source>
</evidence>
<dbReference type="SUPFAM" id="SSF52540">
    <property type="entry name" value="P-loop containing nucleoside triphosphate hydrolases"/>
    <property type="match status" value="1"/>
</dbReference>
<dbReference type="InterPro" id="IPR003439">
    <property type="entry name" value="ABC_transporter-like_ATP-bd"/>
</dbReference>
<dbReference type="Pfam" id="PF00664">
    <property type="entry name" value="ABC_membrane"/>
    <property type="match status" value="1"/>
</dbReference>